<dbReference type="Pfam" id="PF00048">
    <property type="entry name" value="IL8"/>
    <property type="match status" value="1"/>
</dbReference>
<feature type="domain" description="Chemokine interleukin-8-like" evidence="2">
    <location>
        <begin position="35"/>
        <end position="85"/>
    </location>
</feature>
<dbReference type="Proteomes" id="UP000472276">
    <property type="component" value="Unassembled WGS sequence"/>
</dbReference>
<keyword evidence="1" id="KW-0202">Cytokine</keyword>
<dbReference type="GO" id="GO:0006955">
    <property type="term" value="P:immune response"/>
    <property type="evidence" value="ECO:0007669"/>
    <property type="project" value="InterPro"/>
</dbReference>
<sequence length="123" mass="13714">MKLFLISYHLLWKRNRHALLEKHNNSARPGKKGPCCVDVTKNDMSPEVVGQTYDEQAARPPCVKAILLNTKKGQLCADPDAQWQKINKIKDSAEINPFVLKSIVTCLAGVGPVEVCLVLQWSC</sequence>
<dbReference type="GO" id="GO:0008009">
    <property type="term" value="F:chemokine activity"/>
    <property type="evidence" value="ECO:0007669"/>
    <property type="project" value="InterPro"/>
</dbReference>
<dbReference type="InterPro" id="IPR036048">
    <property type="entry name" value="Interleukin_8-like_sf"/>
</dbReference>
<name>A0A668T9G8_OREAU</name>
<dbReference type="Gene3D" id="2.40.50.40">
    <property type="match status" value="1"/>
</dbReference>
<dbReference type="AlphaFoldDB" id="A0A668T9G8"/>
<evidence type="ECO:0000313" key="3">
    <source>
        <dbReference type="Ensembl" id="ENSOABP00000023468.2"/>
    </source>
</evidence>
<proteinExistence type="predicted"/>
<protein>
    <recommendedName>
        <fullName evidence="2">Chemokine interleukin-8-like domain-containing protein</fullName>
    </recommendedName>
</protein>
<reference evidence="3" key="1">
    <citation type="submission" date="2025-08" db="UniProtKB">
        <authorList>
            <consortium name="Ensembl"/>
        </authorList>
    </citation>
    <scope>IDENTIFICATION</scope>
</reference>
<evidence type="ECO:0000256" key="1">
    <source>
        <dbReference type="ARBA" id="ARBA00022514"/>
    </source>
</evidence>
<organism evidence="3 4">
    <name type="scientific">Oreochromis aureus</name>
    <name type="common">Israeli tilapia</name>
    <name type="synonym">Chromis aureus</name>
    <dbReference type="NCBI Taxonomy" id="47969"/>
    <lineage>
        <taxon>Eukaryota</taxon>
        <taxon>Metazoa</taxon>
        <taxon>Chordata</taxon>
        <taxon>Craniata</taxon>
        <taxon>Vertebrata</taxon>
        <taxon>Euteleostomi</taxon>
        <taxon>Actinopterygii</taxon>
        <taxon>Neopterygii</taxon>
        <taxon>Teleostei</taxon>
        <taxon>Neoteleostei</taxon>
        <taxon>Acanthomorphata</taxon>
        <taxon>Ovalentaria</taxon>
        <taxon>Cichlomorphae</taxon>
        <taxon>Cichliformes</taxon>
        <taxon>Cichlidae</taxon>
        <taxon>African cichlids</taxon>
        <taxon>Pseudocrenilabrinae</taxon>
        <taxon>Oreochromini</taxon>
        <taxon>Oreochromis</taxon>
    </lineage>
</organism>
<dbReference type="OMA" id="ASGHCVK"/>
<reference evidence="3" key="2">
    <citation type="submission" date="2025-09" db="UniProtKB">
        <authorList>
            <consortium name="Ensembl"/>
        </authorList>
    </citation>
    <scope>IDENTIFICATION</scope>
</reference>
<dbReference type="InterPro" id="IPR001811">
    <property type="entry name" value="Chemokine_IL8-like_dom"/>
</dbReference>
<dbReference type="GO" id="GO:0005615">
    <property type="term" value="C:extracellular space"/>
    <property type="evidence" value="ECO:0007669"/>
    <property type="project" value="UniProtKB-KW"/>
</dbReference>
<dbReference type="SUPFAM" id="SSF54117">
    <property type="entry name" value="Interleukin 8-like chemokines"/>
    <property type="match status" value="1"/>
</dbReference>
<evidence type="ECO:0000313" key="4">
    <source>
        <dbReference type="Proteomes" id="UP000472276"/>
    </source>
</evidence>
<evidence type="ECO:0000259" key="2">
    <source>
        <dbReference type="Pfam" id="PF00048"/>
    </source>
</evidence>
<dbReference type="Ensembl" id="ENSOABT00000024163.2">
    <property type="protein sequence ID" value="ENSOABP00000023468.2"/>
    <property type="gene ID" value="ENSOABG00000013375.2"/>
</dbReference>
<keyword evidence="4" id="KW-1185">Reference proteome</keyword>
<accession>A0A668T9G8</accession>